<reference evidence="1" key="1">
    <citation type="submission" date="2018-02" db="EMBL/GenBank/DDBJ databases">
        <title>The genomes of Aspergillus section Nigri reveals drivers in fungal speciation.</title>
        <authorList>
            <consortium name="DOE Joint Genome Institute"/>
            <person name="Vesth T.C."/>
            <person name="Nybo J."/>
            <person name="Theobald S."/>
            <person name="Brandl J."/>
            <person name="Frisvad J.C."/>
            <person name="Nielsen K.F."/>
            <person name="Lyhne E.K."/>
            <person name="Kogle M.E."/>
            <person name="Kuo A."/>
            <person name="Riley R."/>
            <person name="Clum A."/>
            <person name="Nolan M."/>
            <person name="Lipzen A."/>
            <person name="Salamov A."/>
            <person name="Henrissat B."/>
            <person name="Wiebenga A."/>
            <person name="De vries R.P."/>
            <person name="Grigoriev I.V."/>
            <person name="Mortensen U.H."/>
            <person name="Andersen M.R."/>
            <person name="Baker S.E."/>
        </authorList>
    </citation>
    <scope>NUCLEOTIDE SEQUENCE</scope>
    <source>
        <strain evidence="1">CBS 121060</strain>
    </source>
</reference>
<dbReference type="Proteomes" id="UP000249661">
    <property type="component" value="Unassembled WGS sequence"/>
</dbReference>
<evidence type="ECO:0000313" key="1">
    <source>
        <dbReference type="EMBL" id="RAH70279.1"/>
    </source>
</evidence>
<protein>
    <submittedName>
        <fullName evidence="1">Uncharacterized protein</fullName>
    </submittedName>
</protein>
<keyword evidence="2" id="KW-1185">Reference proteome</keyword>
<organism evidence="1 2">
    <name type="scientific">Aspergillus aculeatinus CBS 121060</name>
    <dbReference type="NCBI Taxonomy" id="1448322"/>
    <lineage>
        <taxon>Eukaryota</taxon>
        <taxon>Fungi</taxon>
        <taxon>Dikarya</taxon>
        <taxon>Ascomycota</taxon>
        <taxon>Pezizomycotina</taxon>
        <taxon>Eurotiomycetes</taxon>
        <taxon>Eurotiomycetidae</taxon>
        <taxon>Eurotiales</taxon>
        <taxon>Aspergillaceae</taxon>
        <taxon>Aspergillus</taxon>
        <taxon>Aspergillus subgen. Circumdati</taxon>
    </lineage>
</organism>
<evidence type="ECO:0000313" key="2">
    <source>
        <dbReference type="Proteomes" id="UP000249661"/>
    </source>
</evidence>
<dbReference type="EMBL" id="KZ824955">
    <property type="protein sequence ID" value="RAH70279.1"/>
    <property type="molecule type" value="Genomic_DNA"/>
</dbReference>
<sequence>MVISLHFAVATRPTSGIWAFAMSSSVQDVQAGVSKMSTMILAHTTQERPLVRPSRRLESHWNLSLFSSGLASGGTLQHRKKPRDMLTVAKRDCMNLAKFKSLIS</sequence>
<name>A0ACD1H9E3_9EURO</name>
<gene>
    <name evidence="1" type="ORF">BO66DRAFT_85262</name>
</gene>
<accession>A0ACD1H9E3</accession>
<proteinExistence type="predicted"/>